<evidence type="ECO:0000256" key="8">
    <source>
        <dbReference type="PIRSR" id="PIRSR000477-2"/>
    </source>
</evidence>
<comment type="function">
    <text evidence="1">The purine nucleoside phosphorylases catalyze the phosphorolytic breakdown of the N-glycosidic bond in the beta-(deoxy)ribonucleoside molecules, with the formation of the corresponding free purine bases and pentose-1-phosphate. Cleaves guanosine, inosine, 2'-deoxyguanosine and 2'-deoxyinosine.</text>
</comment>
<feature type="binding site" evidence="8">
    <location>
        <position position="187"/>
    </location>
    <ligand>
        <name>a purine D-ribonucleoside</name>
        <dbReference type="ChEBI" id="CHEBI:142355"/>
    </ligand>
</feature>
<dbReference type="SUPFAM" id="SSF53167">
    <property type="entry name" value="Purine and uridine phosphorylases"/>
    <property type="match status" value="1"/>
</dbReference>
<feature type="domain" description="Nucleoside phosphorylase" evidence="9">
    <location>
        <begin position="24"/>
        <end position="264"/>
    </location>
</feature>
<dbReference type="PANTHER" id="PTHR11904">
    <property type="entry name" value="METHYLTHIOADENOSINE/PURINE NUCLEOSIDE PHOSPHORYLASE"/>
    <property type="match status" value="1"/>
</dbReference>
<accession>A0A9D1MAY3</accession>
<comment type="catalytic activity">
    <reaction evidence="6">
        <text>a purine 2'-deoxy-D-ribonucleoside + phosphate = a purine nucleobase + 2-deoxy-alpha-D-ribose 1-phosphate</text>
        <dbReference type="Rhea" id="RHEA:36431"/>
        <dbReference type="ChEBI" id="CHEBI:26386"/>
        <dbReference type="ChEBI" id="CHEBI:43474"/>
        <dbReference type="ChEBI" id="CHEBI:57259"/>
        <dbReference type="ChEBI" id="CHEBI:142361"/>
        <dbReference type="EC" id="2.4.2.1"/>
    </reaction>
</comment>
<dbReference type="InterPro" id="IPR011268">
    <property type="entry name" value="Purine_phosphorylase"/>
</dbReference>
<keyword evidence="4 7" id="KW-0328">Glycosyltransferase</keyword>
<dbReference type="NCBIfam" id="NF006054">
    <property type="entry name" value="PRK08202.1"/>
    <property type="match status" value="1"/>
</dbReference>
<dbReference type="InterPro" id="IPR000845">
    <property type="entry name" value="Nucleoside_phosphorylase_d"/>
</dbReference>
<evidence type="ECO:0000256" key="5">
    <source>
        <dbReference type="ARBA" id="ARBA00022679"/>
    </source>
</evidence>
<dbReference type="AlphaFoldDB" id="A0A9D1MAY3"/>
<comment type="similarity">
    <text evidence="3 7">Belongs to the PNP/MTAP phosphorylase family.</text>
</comment>
<evidence type="ECO:0000256" key="6">
    <source>
        <dbReference type="ARBA" id="ARBA00048556"/>
    </source>
</evidence>
<feature type="binding site" evidence="8">
    <location>
        <position position="30"/>
    </location>
    <ligand>
        <name>phosphate</name>
        <dbReference type="ChEBI" id="CHEBI:43474"/>
    </ligand>
</feature>
<feature type="binding site" evidence="8">
    <location>
        <position position="59"/>
    </location>
    <ligand>
        <name>phosphate</name>
        <dbReference type="ChEBI" id="CHEBI:43474"/>
    </ligand>
</feature>
<reference evidence="10" key="2">
    <citation type="journal article" date="2021" name="PeerJ">
        <title>Extensive microbial diversity within the chicken gut microbiome revealed by metagenomics and culture.</title>
        <authorList>
            <person name="Gilroy R."/>
            <person name="Ravi A."/>
            <person name="Getino M."/>
            <person name="Pursley I."/>
            <person name="Horton D.L."/>
            <person name="Alikhan N.F."/>
            <person name="Baker D."/>
            <person name="Gharbi K."/>
            <person name="Hall N."/>
            <person name="Watson M."/>
            <person name="Adriaenssens E.M."/>
            <person name="Foster-Nyarko E."/>
            <person name="Jarju S."/>
            <person name="Secka A."/>
            <person name="Antonio M."/>
            <person name="Oren A."/>
            <person name="Chaudhuri R.R."/>
            <person name="La Ragione R."/>
            <person name="Hildebrand F."/>
            <person name="Pallen M.J."/>
        </authorList>
    </citation>
    <scope>NUCLEOTIDE SEQUENCE</scope>
    <source>
        <strain evidence="10">USAMLcec3-3695</strain>
    </source>
</reference>
<gene>
    <name evidence="10" type="ORF">IAA61_04325</name>
</gene>
<dbReference type="EC" id="2.4.2.1" evidence="7"/>
<proteinExistence type="inferred from homology"/>
<protein>
    <recommendedName>
        <fullName evidence="7">Purine nucleoside phosphorylase</fullName>
        <ecNumber evidence="7">2.4.2.1</ecNumber>
    </recommendedName>
    <alternativeName>
        <fullName evidence="7">Inosine-guanosine phosphorylase</fullName>
    </alternativeName>
</protein>
<keyword evidence="5 7" id="KW-0808">Transferase</keyword>
<evidence type="ECO:0000313" key="10">
    <source>
        <dbReference type="EMBL" id="HIU57025.1"/>
    </source>
</evidence>
<evidence type="ECO:0000259" key="9">
    <source>
        <dbReference type="Pfam" id="PF01048"/>
    </source>
</evidence>
<dbReference type="GO" id="GO:0009116">
    <property type="term" value="P:nucleoside metabolic process"/>
    <property type="evidence" value="ECO:0007669"/>
    <property type="project" value="InterPro"/>
</dbReference>
<dbReference type="EMBL" id="DVNB01000046">
    <property type="protein sequence ID" value="HIU57025.1"/>
    <property type="molecule type" value="Genomic_DNA"/>
</dbReference>
<dbReference type="GO" id="GO:0005737">
    <property type="term" value="C:cytoplasm"/>
    <property type="evidence" value="ECO:0007669"/>
    <property type="project" value="TreeGrafter"/>
</dbReference>
<dbReference type="Pfam" id="PF01048">
    <property type="entry name" value="PNP_UDP_1"/>
    <property type="match status" value="1"/>
</dbReference>
<dbReference type="Proteomes" id="UP000824109">
    <property type="component" value="Unassembled WGS sequence"/>
</dbReference>
<dbReference type="GO" id="GO:0004731">
    <property type="term" value="F:purine-nucleoside phosphorylase activity"/>
    <property type="evidence" value="ECO:0007669"/>
    <property type="project" value="UniProtKB-EC"/>
</dbReference>
<evidence type="ECO:0000256" key="1">
    <source>
        <dbReference type="ARBA" id="ARBA00002678"/>
    </source>
</evidence>
<dbReference type="CDD" id="cd09009">
    <property type="entry name" value="PNP-EcPNPII_like"/>
    <property type="match status" value="1"/>
</dbReference>
<name>A0A9D1MAY3_9FIRM</name>
<evidence type="ECO:0000256" key="3">
    <source>
        <dbReference type="ARBA" id="ARBA00006751"/>
    </source>
</evidence>
<feature type="binding site" evidence="8">
    <location>
        <position position="229"/>
    </location>
    <ligand>
        <name>a purine D-ribonucleoside</name>
        <dbReference type="ChEBI" id="CHEBI:142355"/>
    </ligand>
</feature>
<dbReference type="PANTHER" id="PTHR11904:SF9">
    <property type="entry name" value="PURINE NUCLEOSIDE PHOSPHORYLASE-RELATED"/>
    <property type="match status" value="1"/>
</dbReference>
<dbReference type="InterPro" id="IPR035994">
    <property type="entry name" value="Nucleoside_phosphorylase_sf"/>
</dbReference>
<feature type="binding site" evidence="8">
    <location>
        <begin position="75"/>
        <end position="77"/>
    </location>
    <ligand>
        <name>phosphate</name>
        <dbReference type="ChEBI" id="CHEBI:43474"/>
    </ligand>
</feature>
<comment type="caution">
    <text evidence="10">The sequence shown here is derived from an EMBL/GenBank/DDBJ whole genome shotgun (WGS) entry which is preliminary data.</text>
</comment>
<dbReference type="PIRSF" id="PIRSF000477">
    <property type="entry name" value="PurNPase"/>
    <property type="match status" value="1"/>
</dbReference>
<comment type="pathway">
    <text evidence="2 7">Purine metabolism; purine nucleoside salvage.</text>
</comment>
<evidence type="ECO:0000256" key="2">
    <source>
        <dbReference type="ARBA" id="ARBA00005058"/>
    </source>
</evidence>
<reference evidence="10" key="1">
    <citation type="submission" date="2020-10" db="EMBL/GenBank/DDBJ databases">
        <authorList>
            <person name="Gilroy R."/>
        </authorList>
    </citation>
    <scope>NUCLEOTIDE SEQUENCE</scope>
    <source>
        <strain evidence="10">USAMLcec3-3695</strain>
    </source>
</reference>
<evidence type="ECO:0000256" key="4">
    <source>
        <dbReference type="ARBA" id="ARBA00022676"/>
    </source>
</evidence>
<dbReference type="NCBIfam" id="TIGR01697">
    <property type="entry name" value="PNPH-PUNA-XAPA"/>
    <property type="match status" value="1"/>
</dbReference>
<organism evidence="10 11">
    <name type="scientific">Candidatus Ornithomonoglobus merdipullorum</name>
    <dbReference type="NCBI Taxonomy" id="2840895"/>
    <lineage>
        <taxon>Bacteria</taxon>
        <taxon>Bacillati</taxon>
        <taxon>Bacillota</taxon>
        <taxon>Clostridia</taxon>
        <taxon>Candidatus Ornithomonoglobus</taxon>
    </lineage>
</organism>
<evidence type="ECO:0000313" key="11">
    <source>
        <dbReference type="Proteomes" id="UP000824109"/>
    </source>
</evidence>
<dbReference type="Gene3D" id="3.40.50.1580">
    <property type="entry name" value="Nucleoside phosphorylase domain"/>
    <property type="match status" value="1"/>
</dbReference>
<evidence type="ECO:0000256" key="7">
    <source>
        <dbReference type="PIRNR" id="PIRNR000477"/>
    </source>
</evidence>
<sequence>MYKREDYEAAAHVITERCGGERQIALVLGSGMGRLFEEVSAVLPYSEIPHFPQPTAPAHRGELLATDKAFIMCGRFHRYEGYTPEELTFYVRALRLAGVRKLVLTNAAGAVSPALRPGDIALISDHINLSGENPLIGRNDESFGERFFDMSEAYSPKLRRKAEECAKRLGTELKRGVYFYMSGPSYETPAEVRAIAALGGDLVGMSTVFECIAARHCGMEVLGISCVTNMACGVGGAAVSADDVEKTAGESGERLRCLLTEIIKSI</sequence>
<feature type="binding site" evidence="8">
    <location>
        <position position="206"/>
    </location>
    <ligand>
        <name>phosphate</name>
        <dbReference type="ChEBI" id="CHEBI:43474"/>
    </ligand>
</feature>
<feature type="binding site" evidence="8">
    <location>
        <position position="107"/>
    </location>
    <ligand>
        <name>phosphate</name>
        <dbReference type="ChEBI" id="CHEBI:43474"/>
    </ligand>
</feature>